<proteinExistence type="predicted"/>
<gene>
    <name evidence="2" type="ORF">PO240_17675</name>
</gene>
<evidence type="ECO:0000256" key="1">
    <source>
        <dbReference type="SAM" id="MobiDB-lite"/>
    </source>
</evidence>
<evidence type="ECO:0000313" key="2">
    <source>
        <dbReference type="EMBL" id="MDC2409700.1"/>
    </source>
</evidence>
<dbReference type="RefSeq" id="WP_008647767.1">
    <property type="nucleotide sequence ID" value="NZ_JADMVQ010000012.1"/>
</dbReference>
<organism evidence="2 3">
    <name type="scientific">Bacteroides ovatus</name>
    <dbReference type="NCBI Taxonomy" id="28116"/>
    <lineage>
        <taxon>Bacteria</taxon>
        <taxon>Pseudomonadati</taxon>
        <taxon>Bacteroidota</taxon>
        <taxon>Bacteroidia</taxon>
        <taxon>Bacteroidales</taxon>
        <taxon>Bacteroidaceae</taxon>
        <taxon>Bacteroides</taxon>
    </lineage>
</organism>
<protein>
    <submittedName>
        <fullName evidence="2">Uncharacterized protein</fullName>
    </submittedName>
</protein>
<dbReference type="Proteomes" id="UP001214017">
    <property type="component" value="Unassembled WGS sequence"/>
</dbReference>
<evidence type="ECO:0000313" key="3">
    <source>
        <dbReference type="Proteomes" id="UP001214017"/>
    </source>
</evidence>
<comment type="caution">
    <text evidence="2">The sequence shown here is derived from an EMBL/GenBank/DDBJ whole genome shotgun (WGS) entry which is preliminary data.</text>
</comment>
<feature type="compositionally biased region" description="Basic residues" evidence="1">
    <location>
        <begin position="42"/>
        <end position="58"/>
    </location>
</feature>
<dbReference type="EMBL" id="JAQNWR010000013">
    <property type="protein sequence ID" value="MDC2409700.1"/>
    <property type="molecule type" value="Genomic_DNA"/>
</dbReference>
<sequence>MNMILFENPPTVYFERIEDYEEKSTPWRRVPPTYKGSSTKNGRNKKQIRRDRKRNKKR</sequence>
<dbReference type="AlphaFoldDB" id="A0AAP3SRZ6"/>
<feature type="region of interest" description="Disordered" evidence="1">
    <location>
        <begin position="22"/>
        <end position="58"/>
    </location>
</feature>
<name>A0AAP3SRZ6_BACOV</name>
<reference evidence="2" key="1">
    <citation type="submission" date="2022-10" db="EMBL/GenBank/DDBJ databases">
        <title>Human gut microbiome strain richness.</title>
        <authorList>
            <person name="Chen-Liaw A."/>
        </authorList>
    </citation>
    <scope>NUCLEOTIDE SEQUENCE</scope>
    <source>
        <strain evidence="2">F7_m1001271B151109d0_201107</strain>
    </source>
</reference>
<accession>A0AAP3SRZ6</accession>